<dbReference type="Pfam" id="PF06985">
    <property type="entry name" value="HET"/>
    <property type="match status" value="1"/>
</dbReference>
<dbReference type="PANTHER" id="PTHR24148:SF64">
    <property type="entry name" value="HETEROKARYON INCOMPATIBILITY DOMAIN-CONTAINING PROTEIN"/>
    <property type="match status" value="1"/>
</dbReference>
<sequence>MEDQIRLLELYPGREEANIHARLRHYAIDSAPAYTAISYRWRSKNPLRAIHLDEMRFFARENLVNLLQCLRDPHQSRMLWIDAICVNQSDNEERSSQVQKMGLIYSRAETVISWLDLQGEGTLRRASDLLSAPSLWRYIDFRKGRENSHESWEALQQVMTHEYWTRTWIIQEIITAERVMVQSGLFAMPLSLLEDFAYWIMVRNNQSKGIHADWEGIATANCIQLCEHRIAVSCRLNPRQPLQHLLMRYGNFNCTDPRDKVYSLLDISIQLDHPITVDYAGTSAWLFAEVLSCLHASEEMGPKEVVGTAALLYKHLLCGYPSDAERRKAVRAVQRTSSFQVEPYHRGFIASAGLLDEPLQLRRLRKQAAGMRMFSSHMSEFPHGWADFPDVHNAPLFQPEELHGFAVQASPVGSIIQAHTTSFGLAGFPVRDGDRIYQFSNTDFALVVRSAERYHGLGSKAANKIVGPALLTGPVGTAQWNPFIKSTDVASWFRSFEPQPLNLLGDSVSSSSITIVELFDLISWVCRS</sequence>
<dbReference type="AlphaFoldDB" id="A0AAV9QDI8"/>
<organism evidence="2 3">
    <name type="scientific">Vermiconidia calcicola</name>
    <dbReference type="NCBI Taxonomy" id="1690605"/>
    <lineage>
        <taxon>Eukaryota</taxon>
        <taxon>Fungi</taxon>
        <taxon>Dikarya</taxon>
        <taxon>Ascomycota</taxon>
        <taxon>Pezizomycotina</taxon>
        <taxon>Dothideomycetes</taxon>
        <taxon>Dothideomycetidae</taxon>
        <taxon>Mycosphaerellales</taxon>
        <taxon>Extremaceae</taxon>
        <taxon>Vermiconidia</taxon>
    </lineage>
</organism>
<evidence type="ECO:0000313" key="2">
    <source>
        <dbReference type="EMBL" id="KAK5541205.1"/>
    </source>
</evidence>
<proteinExistence type="predicted"/>
<accession>A0AAV9QDI8</accession>
<gene>
    <name evidence="2" type="ORF">LTR25_002982</name>
</gene>
<dbReference type="InterPro" id="IPR052895">
    <property type="entry name" value="HetReg/Transcr_Mod"/>
</dbReference>
<name>A0AAV9QDI8_9PEZI</name>
<dbReference type="PANTHER" id="PTHR24148">
    <property type="entry name" value="ANKYRIN REPEAT DOMAIN-CONTAINING PROTEIN 39 HOMOLOG-RELATED"/>
    <property type="match status" value="1"/>
</dbReference>
<evidence type="ECO:0000259" key="1">
    <source>
        <dbReference type="Pfam" id="PF06985"/>
    </source>
</evidence>
<protein>
    <recommendedName>
        <fullName evidence="1">Heterokaryon incompatibility domain-containing protein</fullName>
    </recommendedName>
</protein>
<dbReference type="EMBL" id="JAXLQG010000004">
    <property type="protein sequence ID" value="KAK5541205.1"/>
    <property type="molecule type" value="Genomic_DNA"/>
</dbReference>
<comment type="caution">
    <text evidence="2">The sequence shown here is derived from an EMBL/GenBank/DDBJ whole genome shotgun (WGS) entry which is preliminary data.</text>
</comment>
<feature type="domain" description="Heterokaryon incompatibility" evidence="1">
    <location>
        <begin position="34"/>
        <end position="172"/>
    </location>
</feature>
<keyword evidence="3" id="KW-1185">Reference proteome</keyword>
<dbReference type="Proteomes" id="UP001345827">
    <property type="component" value="Unassembled WGS sequence"/>
</dbReference>
<evidence type="ECO:0000313" key="3">
    <source>
        <dbReference type="Proteomes" id="UP001345827"/>
    </source>
</evidence>
<reference evidence="2 3" key="1">
    <citation type="submission" date="2023-06" db="EMBL/GenBank/DDBJ databases">
        <title>Black Yeasts Isolated from many extreme environments.</title>
        <authorList>
            <person name="Coleine C."/>
            <person name="Stajich J.E."/>
            <person name="Selbmann L."/>
        </authorList>
    </citation>
    <scope>NUCLEOTIDE SEQUENCE [LARGE SCALE GENOMIC DNA]</scope>
    <source>
        <strain evidence="2 3">CCFEE 5887</strain>
    </source>
</reference>
<dbReference type="InterPro" id="IPR010730">
    <property type="entry name" value="HET"/>
</dbReference>